<keyword evidence="5" id="KW-0430">Lectin</keyword>
<dbReference type="GO" id="GO:0016020">
    <property type="term" value="C:membrane"/>
    <property type="evidence" value="ECO:0007669"/>
    <property type="project" value="UniProtKB-SubCell"/>
</dbReference>
<comment type="function">
    <text evidence="6">Has immunoglobulin-binding and hemagglutination properties, and can bind to mannose. Essential for virulence. May be involved in LPS biosynthesis or polysaccharide transport.</text>
</comment>
<dbReference type="GO" id="GO:0030246">
    <property type="term" value="F:carbohydrate binding"/>
    <property type="evidence" value="ECO:0007669"/>
    <property type="project" value="UniProtKB-KW"/>
</dbReference>
<name>E6YJK7_BARC7</name>
<comment type="similarity">
    <text evidence="2">Belongs to the BA14k family.</text>
</comment>
<dbReference type="HOGENOM" id="CLU_1640476_0_0_5"/>
<keyword evidence="4" id="KW-1003">Cell membrane</keyword>
<keyword evidence="7 8" id="KW-0812">Transmembrane</keyword>
<evidence type="ECO:0000256" key="4">
    <source>
        <dbReference type="ARBA" id="ARBA00022475"/>
    </source>
</evidence>
<keyword evidence="9" id="KW-1185">Reference proteome</keyword>
<organism evidence="8 9">
    <name type="scientific">Bartonella clarridgeiae (strain CCUG 45776 / CIP 104772 / 73)</name>
    <dbReference type="NCBI Taxonomy" id="696125"/>
    <lineage>
        <taxon>Bacteria</taxon>
        <taxon>Pseudomonadati</taxon>
        <taxon>Pseudomonadota</taxon>
        <taxon>Alphaproteobacteria</taxon>
        <taxon>Hyphomicrobiales</taxon>
        <taxon>Bartonellaceae</taxon>
        <taxon>Bartonella</taxon>
    </lineage>
</organism>
<dbReference type="Pfam" id="PF07886">
    <property type="entry name" value="BA14K"/>
    <property type="match status" value="1"/>
</dbReference>
<evidence type="ECO:0000256" key="5">
    <source>
        <dbReference type="ARBA" id="ARBA00022734"/>
    </source>
</evidence>
<keyword evidence="7" id="KW-0472">Membrane</keyword>
<dbReference type="STRING" id="696125.BARCL_1373"/>
<evidence type="ECO:0000256" key="1">
    <source>
        <dbReference type="ARBA" id="ARBA00004167"/>
    </source>
</evidence>
<reference evidence="9" key="1">
    <citation type="submission" date="2009-11" db="EMBL/GenBank/DDBJ databases">
        <title>Genome sequencing of Bartonella species and comparative genomics.</title>
        <authorList>
            <person name="Engel P."/>
            <person name="Salzburger W."/>
            <person name="Marius L."/>
            <person name="Chao-Chin C."/>
            <person name="Soichi M."/>
            <person name="Christa L."/>
            <person name="Alexandra C."/>
            <person name="Aurelie L."/>
            <person name="Claudine M."/>
            <person name="Stephan S.C."/>
            <person name="Christoph D."/>
        </authorList>
    </citation>
    <scope>NUCLEOTIDE SEQUENCE [LARGE SCALE GENOMIC DNA]</scope>
    <source>
        <strain evidence="9">CIP 104772 / 73</strain>
    </source>
</reference>
<dbReference type="AlphaFoldDB" id="E6YJK7"/>
<sequence length="163" mass="19167">MFTIKNLCYIFSSVTIVSIFIITANIFNVVQKSDVEAKAVDQVSVQNDPALLIVTGRKELNGFKGYRHYRHGYRKYSDGWWYPEKAFIGYTYSNVKDISLKVISTQRDRKPTFSSFLEKKELWNVKHHIDYCKARYLSYNQNDNSYQPFHGPRKQCFSSFFKG</sequence>
<dbReference type="eggNOG" id="ENOG5033457">
    <property type="taxonomic scope" value="Bacteria"/>
</dbReference>
<protein>
    <recommendedName>
        <fullName evidence="3">Lectin-like protein BA14k</fullName>
    </recommendedName>
</protein>
<evidence type="ECO:0000256" key="6">
    <source>
        <dbReference type="ARBA" id="ARBA00025321"/>
    </source>
</evidence>
<feature type="transmembrane region" description="Helical" evidence="7">
    <location>
        <begin position="7"/>
        <end position="27"/>
    </location>
</feature>
<evidence type="ECO:0000256" key="3">
    <source>
        <dbReference type="ARBA" id="ARBA00020552"/>
    </source>
</evidence>
<gene>
    <name evidence="8" type="ordered locus">BARCL_1373</name>
</gene>
<evidence type="ECO:0000313" key="8">
    <source>
        <dbReference type="EMBL" id="CBI77045.1"/>
    </source>
</evidence>
<dbReference type="InterPro" id="IPR012413">
    <property type="entry name" value="BA14K"/>
</dbReference>
<dbReference type="Proteomes" id="UP000009101">
    <property type="component" value="Chromosome"/>
</dbReference>
<dbReference type="RefSeq" id="WP_013545647.1">
    <property type="nucleotide sequence ID" value="NC_014932.1"/>
</dbReference>
<comment type="subcellular location">
    <subcellularLocation>
        <location evidence="1">Membrane</location>
        <topology evidence="1">Single-pass membrane protein</topology>
    </subcellularLocation>
</comment>
<evidence type="ECO:0000313" key="9">
    <source>
        <dbReference type="Proteomes" id="UP000009101"/>
    </source>
</evidence>
<evidence type="ECO:0000256" key="2">
    <source>
        <dbReference type="ARBA" id="ARBA00010270"/>
    </source>
</evidence>
<proteinExistence type="inferred from homology"/>
<evidence type="ECO:0000256" key="7">
    <source>
        <dbReference type="SAM" id="Phobius"/>
    </source>
</evidence>
<keyword evidence="7" id="KW-1133">Transmembrane helix</keyword>
<reference evidence="8 9" key="2">
    <citation type="journal article" date="2011" name="PLoS Genet.">
        <title>Parallel evolution of a type IV secretion system in radiating lineages of the host-restricted bacterial pathogen Bartonella.</title>
        <authorList>
            <person name="Engel P."/>
            <person name="Salzburger W."/>
            <person name="Liesch M."/>
            <person name="Chang C.C."/>
            <person name="Maruyama S."/>
            <person name="Lanz C."/>
            <person name="Calteau A."/>
            <person name="Lajus A."/>
            <person name="Medigue C."/>
            <person name="Schuster S.C."/>
            <person name="Dehio C."/>
        </authorList>
    </citation>
    <scope>NUCLEOTIDE SEQUENCE [LARGE SCALE GENOMIC DNA]</scope>
    <source>
        <strain evidence="9">CIP 104772 / 73</strain>
    </source>
</reference>
<dbReference type="KEGG" id="bcd:BARCL_1373"/>
<accession>E6YJK7</accession>
<dbReference type="EMBL" id="FN645454">
    <property type="protein sequence ID" value="CBI77045.1"/>
    <property type="molecule type" value="Genomic_DNA"/>
</dbReference>